<dbReference type="InterPro" id="IPR046335">
    <property type="entry name" value="LacI/GalR-like_sensor"/>
</dbReference>
<comment type="cofactor">
    <cofactor evidence="12">
        <name>Mg(2+)</name>
        <dbReference type="ChEBI" id="CHEBI:18420"/>
    </cofactor>
    <text evidence="12">Requires a divalent cation, most likely magnesium in vivo, as an electrophilic catalyst to aid phosphoryl group transfer. It is the chelate of the metal and the nucleotide that is the actual substrate.</text>
</comment>
<dbReference type="Pfam" id="PF13377">
    <property type="entry name" value="Peripla_BP_3"/>
    <property type="match status" value="1"/>
</dbReference>
<reference evidence="15" key="1">
    <citation type="journal article" date="2021" name="PeerJ">
        <title>Extensive microbial diversity within the chicken gut microbiome revealed by metagenomics and culture.</title>
        <authorList>
            <person name="Gilroy R."/>
            <person name="Ravi A."/>
            <person name="Getino M."/>
            <person name="Pursley I."/>
            <person name="Horton D.L."/>
            <person name="Alikhan N.F."/>
            <person name="Baker D."/>
            <person name="Gharbi K."/>
            <person name="Hall N."/>
            <person name="Watson M."/>
            <person name="Adriaenssens E.M."/>
            <person name="Foster-Nyarko E."/>
            <person name="Jarju S."/>
            <person name="Secka A."/>
            <person name="Antonio M."/>
            <person name="Oren A."/>
            <person name="Chaudhuri R.R."/>
            <person name="La Ragione R."/>
            <person name="Hildebrand F."/>
            <person name="Pallen M.J."/>
        </authorList>
    </citation>
    <scope>NUCLEOTIDE SEQUENCE</scope>
    <source>
        <strain evidence="15">1068</strain>
    </source>
</reference>
<dbReference type="Proteomes" id="UP000824056">
    <property type="component" value="Unassembled WGS sequence"/>
</dbReference>
<feature type="binding site" evidence="12">
    <location>
        <position position="568"/>
    </location>
    <ligand>
        <name>K(+)</name>
        <dbReference type="ChEBI" id="CHEBI:29103"/>
    </ligand>
</feature>
<comment type="subunit">
    <text evidence="12">Homodimer.</text>
</comment>
<dbReference type="Gene3D" id="3.40.1190.20">
    <property type="match status" value="1"/>
</dbReference>
<dbReference type="SUPFAM" id="SSF47413">
    <property type="entry name" value="lambda repressor-like DNA-binding domains"/>
    <property type="match status" value="1"/>
</dbReference>
<dbReference type="PRINTS" id="PR00990">
    <property type="entry name" value="RIBOKINASE"/>
</dbReference>
<evidence type="ECO:0000256" key="6">
    <source>
        <dbReference type="ARBA" id="ARBA00022842"/>
    </source>
</evidence>
<dbReference type="PANTHER" id="PTHR10584">
    <property type="entry name" value="SUGAR KINASE"/>
    <property type="match status" value="1"/>
</dbReference>
<comment type="function">
    <text evidence="12">Catalyzes the phosphorylation of ribose at O-5 in a reaction requiring ATP and magnesium. The resulting D-ribose-5-phosphate can then be used either for sythesis of nucleotides, histidine, and tryptophan, or as a component of the pentose phosphate pathway.</text>
</comment>
<comment type="subcellular location">
    <subcellularLocation>
        <location evidence="12">Cytoplasm</location>
    </subcellularLocation>
</comment>
<dbReference type="PROSITE" id="PS50943">
    <property type="entry name" value="HTH_CROC1"/>
    <property type="match status" value="1"/>
</dbReference>
<dbReference type="Gene3D" id="1.10.260.40">
    <property type="entry name" value="lambda repressor-like DNA-binding domains"/>
    <property type="match status" value="1"/>
</dbReference>
<dbReference type="SUPFAM" id="SSF53613">
    <property type="entry name" value="Ribokinase-like"/>
    <property type="match status" value="1"/>
</dbReference>
<keyword evidence="10" id="KW-0804">Transcription</keyword>
<feature type="binding site" evidence="12">
    <location>
        <begin position="337"/>
        <end position="339"/>
    </location>
    <ligand>
        <name>substrate</name>
    </ligand>
</feature>
<keyword evidence="2 12" id="KW-0479">Metal-binding</keyword>
<protein>
    <recommendedName>
        <fullName evidence="12">Ribokinase</fullName>
        <shortName evidence="12">RK</shortName>
        <ecNumber evidence="12">2.7.1.15</ecNumber>
    </recommendedName>
</protein>
<keyword evidence="7 12" id="KW-0630">Potassium</keyword>
<dbReference type="InterPro" id="IPR001387">
    <property type="entry name" value="Cro/C1-type_HTH"/>
</dbReference>
<dbReference type="AlphaFoldDB" id="A0A9D2FS08"/>
<feature type="binding site" evidence="12">
    <location>
        <position position="574"/>
    </location>
    <ligand>
        <name>substrate</name>
    </ligand>
</feature>
<keyword evidence="8" id="KW-0805">Transcription regulation</keyword>
<evidence type="ECO:0000256" key="7">
    <source>
        <dbReference type="ARBA" id="ARBA00022958"/>
    </source>
</evidence>
<gene>
    <name evidence="12" type="primary">rbsK</name>
    <name evidence="15" type="ORF">H9809_08450</name>
</gene>
<dbReference type="PROSITE" id="PS50932">
    <property type="entry name" value="HTH_LACI_2"/>
    <property type="match status" value="1"/>
</dbReference>
<evidence type="ECO:0000256" key="4">
    <source>
        <dbReference type="ARBA" id="ARBA00022777"/>
    </source>
</evidence>
<dbReference type="SMART" id="SM00354">
    <property type="entry name" value="HTH_LACI"/>
    <property type="match status" value="1"/>
</dbReference>
<name>A0A9D2FS08_9FIRM</name>
<evidence type="ECO:0000256" key="11">
    <source>
        <dbReference type="ARBA" id="ARBA00023277"/>
    </source>
</evidence>
<dbReference type="InterPro" id="IPR028082">
    <property type="entry name" value="Peripla_BP_I"/>
</dbReference>
<keyword evidence="4 12" id="KW-0418">Kinase</keyword>
<feature type="binding site" evidence="12">
    <location>
        <position position="607"/>
    </location>
    <ligand>
        <name>K(+)</name>
        <dbReference type="ChEBI" id="CHEBI:29103"/>
    </ligand>
</feature>
<dbReference type="CDD" id="cd06267">
    <property type="entry name" value="PBP1_LacI_sugar_binding-like"/>
    <property type="match status" value="1"/>
</dbReference>
<dbReference type="InterPro" id="IPR002139">
    <property type="entry name" value="Ribo/fructo_kinase"/>
</dbReference>
<evidence type="ECO:0000256" key="3">
    <source>
        <dbReference type="ARBA" id="ARBA00022741"/>
    </source>
</evidence>
<evidence type="ECO:0000256" key="2">
    <source>
        <dbReference type="ARBA" id="ARBA00022723"/>
    </source>
</evidence>
<dbReference type="GO" id="GO:0004747">
    <property type="term" value="F:ribokinase activity"/>
    <property type="evidence" value="ECO:0007669"/>
    <property type="project" value="UniProtKB-UniRule"/>
</dbReference>
<dbReference type="GO" id="GO:0005737">
    <property type="term" value="C:cytoplasm"/>
    <property type="evidence" value="ECO:0007669"/>
    <property type="project" value="UniProtKB-SubCell"/>
</dbReference>
<keyword evidence="5 12" id="KW-0067">ATP-binding</keyword>
<evidence type="ECO:0000256" key="5">
    <source>
        <dbReference type="ARBA" id="ARBA00022840"/>
    </source>
</evidence>
<evidence type="ECO:0000313" key="15">
    <source>
        <dbReference type="EMBL" id="HIZ65913.1"/>
    </source>
</evidence>
<dbReference type="GO" id="GO:0003677">
    <property type="term" value="F:DNA binding"/>
    <property type="evidence" value="ECO:0007669"/>
    <property type="project" value="UniProtKB-KW"/>
</dbReference>
<comment type="similarity">
    <text evidence="12">Belongs to the carbohydrate kinase PfkB family. Ribokinase subfamily.</text>
</comment>
<dbReference type="GO" id="GO:0005524">
    <property type="term" value="F:ATP binding"/>
    <property type="evidence" value="ECO:0007669"/>
    <property type="project" value="UniProtKB-UniRule"/>
</dbReference>
<dbReference type="InterPro" id="IPR011877">
    <property type="entry name" value="Ribokinase"/>
</dbReference>
<dbReference type="InterPro" id="IPR029056">
    <property type="entry name" value="Ribokinase-like"/>
</dbReference>
<comment type="catalytic activity">
    <reaction evidence="12">
        <text>D-ribose + ATP = D-ribose 5-phosphate + ADP + H(+)</text>
        <dbReference type="Rhea" id="RHEA:13697"/>
        <dbReference type="ChEBI" id="CHEBI:15378"/>
        <dbReference type="ChEBI" id="CHEBI:30616"/>
        <dbReference type="ChEBI" id="CHEBI:47013"/>
        <dbReference type="ChEBI" id="CHEBI:78346"/>
        <dbReference type="ChEBI" id="CHEBI:456216"/>
        <dbReference type="EC" id="2.7.1.15"/>
    </reaction>
</comment>
<comment type="pathway">
    <text evidence="12">Carbohydrate metabolism; D-ribose degradation; D-ribose 5-phosphate from beta-D-ribopyranose: step 2/2.</text>
</comment>
<evidence type="ECO:0000256" key="12">
    <source>
        <dbReference type="HAMAP-Rule" id="MF_01987"/>
    </source>
</evidence>
<dbReference type="GO" id="GO:0046872">
    <property type="term" value="F:metal ion binding"/>
    <property type="evidence" value="ECO:0007669"/>
    <property type="project" value="UniProtKB-KW"/>
</dbReference>
<evidence type="ECO:0000256" key="1">
    <source>
        <dbReference type="ARBA" id="ARBA00022679"/>
    </source>
</evidence>
<organism evidence="15 16">
    <name type="scientific">Candidatus Blautia pullicola</name>
    <dbReference type="NCBI Taxonomy" id="2838498"/>
    <lineage>
        <taxon>Bacteria</taxon>
        <taxon>Bacillati</taxon>
        <taxon>Bacillota</taxon>
        <taxon>Clostridia</taxon>
        <taxon>Lachnospirales</taxon>
        <taxon>Lachnospiraceae</taxon>
        <taxon>Blautia</taxon>
    </lineage>
</organism>
<dbReference type="InterPro" id="IPR011611">
    <property type="entry name" value="PfkB_dom"/>
</dbReference>
<feature type="binding site" evidence="12">
    <location>
        <position position="570"/>
    </location>
    <ligand>
        <name>K(+)</name>
        <dbReference type="ChEBI" id="CHEBI:29103"/>
    </ligand>
</feature>
<feature type="binding site" evidence="12">
    <location>
        <position position="466"/>
    </location>
    <ligand>
        <name>substrate</name>
    </ligand>
</feature>
<dbReference type="InterPro" id="IPR000843">
    <property type="entry name" value="HTH_LacI"/>
</dbReference>
<evidence type="ECO:0000259" key="14">
    <source>
        <dbReference type="PROSITE" id="PS50943"/>
    </source>
</evidence>
<dbReference type="Pfam" id="PF00356">
    <property type="entry name" value="LacI"/>
    <property type="match status" value="1"/>
</dbReference>
<comment type="caution">
    <text evidence="15">The sequence shown here is derived from an EMBL/GenBank/DDBJ whole genome shotgun (WGS) entry which is preliminary data.</text>
</comment>
<proteinExistence type="inferred from homology"/>
<evidence type="ECO:0000313" key="16">
    <source>
        <dbReference type="Proteomes" id="UP000824056"/>
    </source>
</evidence>
<feature type="domain" description="HTH lacI-type" evidence="13">
    <location>
        <begin position="1"/>
        <end position="56"/>
    </location>
</feature>
<evidence type="ECO:0000256" key="8">
    <source>
        <dbReference type="ARBA" id="ARBA00023015"/>
    </source>
</evidence>
<comment type="activity regulation">
    <text evidence="12">Activated by a monovalent cation that binds near, but not in, the active site. The most likely occupant of the site in vivo is potassium. Ion binding induces a conformational change that may alter substrate affinity.</text>
</comment>
<keyword evidence="3 12" id="KW-0547">Nucleotide-binding</keyword>
<feature type="active site" description="Proton acceptor" evidence="12">
    <location>
        <position position="574"/>
    </location>
</feature>
<dbReference type="GO" id="GO:0006355">
    <property type="term" value="P:regulation of DNA-templated transcription"/>
    <property type="evidence" value="ECO:0007669"/>
    <property type="project" value="InterPro"/>
</dbReference>
<comment type="caution">
    <text evidence="12">Lacks conserved residue(s) required for the propagation of feature annotation.</text>
</comment>
<keyword evidence="11 12" id="KW-0119">Carbohydrate metabolism</keyword>
<dbReference type="CDD" id="cd01392">
    <property type="entry name" value="HTH_LacI"/>
    <property type="match status" value="1"/>
</dbReference>
<dbReference type="PANTHER" id="PTHR10584:SF166">
    <property type="entry name" value="RIBOKINASE"/>
    <property type="match status" value="1"/>
</dbReference>
<dbReference type="EC" id="2.7.1.15" evidence="12"/>
<dbReference type="InterPro" id="IPR010982">
    <property type="entry name" value="Lambda_DNA-bd_dom_sf"/>
</dbReference>
<dbReference type="HAMAP" id="MF_01987">
    <property type="entry name" value="Ribokinase"/>
    <property type="match status" value="1"/>
</dbReference>
<dbReference type="SUPFAM" id="SSF53822">
    <property type="entry name" value="Periplasmic binding protein-like I"/>
    <property type="match status" value="1"/>
</dbReference>
<dbReference type="Pfam" id="PF00294">
    <property type="entry name" value="PfkB"/>
    <property type="match status" value="1"/>
</dbReference>
<keyword evidence="12" id="KW-0963">Cytoplasm</keyword>
<dbReference type="GO" id="GO:0019303">
    <property type="term" value="P:D-ribose catabolic process"/>
    <property type="evidence" value="ECO:0007669"/>
    <property type="project" value="UniProtKB-UniRule"/>
</dbReference>
<feature type="binding site" evidence="12">
    <location>
        <begin position="542"/>
        <end position="547"/>
    </location>
    <ligand>
        <name>ATP</name>
        <dbReference type="ChEBI" id="CHEBI:30616"/>
    </ligand>
</feature>
<dbReference type="EMBL" id="DXBG01000194">
    <property type="protein sequence ID" value="HIZ65913.1"/>
    <property type="molecule type" value="Genomic_DNA"/>
</dbReference>
<accession>A0A9D2FS08</accession>
<keyword evidence="9 15" id="KW-0238">DNA-binding</keyword>
<keyword evidence="1 12" id="KW-0808">Transferase</keyword>
<feature type="binding site" evidence="12">
    <location>
        <begin position="365"/>
        <end position="369"/>
    </location>
    <ligand>
        <name>substrate</name>
    </ligand>
</feature>
<evidence type="ECO:0000256" key="9">
    <source>
        <dbReference type="ARBA" id="ARBA00023125"/>
    </source>
</evidence>
<evidence type="ECO:0000259" key="13">
    <source>
        <dbReference type="PROSITE" id="PS50932"/>
    </source>
</evidence>
<dbReference type="CDD" id="cd01174">
    <property type="entry name" value="ribokinase"/>
    <property type="match status" value="1"/>
</dbReference>
<feature type="binding site" evidence="12">
    <location>
        <position position="510"/>
    </location>
    <ligand>
        <name>ATP</name>
        <dbReference type="ChEBI" id="CHEBI:30616"/>
    </ligand>
</feature>
<dbReference type="PROSITE" id="PS00356">
    <property type="entry name" value="HTH_LACI_1"/>
    <property type="match status" value="1"/>
</dbReference>
<evidence type="ECO:0000256" key="10">
    <source>
        <dbReference type="ARBA" id="ARBA00023163"/>
    </source>
</evidence>
<reference evidence="15" key="2">
    <citation type="submission" date="2021-04" db="EMBL/GenBank/DDBJ databases">
        <authorList>
            <person name="Gilroy R."/>
        </authorList>
    </citation>
    <scope>NUCLEOTIDE SEQUENCE</scope>
    <source>
        <strain evidence="15">1068</strain>
    </source>
</reference>
<dbReference type="Gene3D" id="3.40.50.2300">
    <property type="match status" value="2"/>
</dbReference>
<feature type="domain" description="HTH cro/C1-type" evidence="14">
    <location>
        <begin position="1"/>
        <end position="32"/>
    </location>
</feature>
<feature type="binding site" evidence="12">
    <location>
        <position position="604"/>
    </location>
    <ligand>
        <name>K(+)</name>
        <dbReference type="ChEBI" id="CHEBI:29103"/>
    </ligand>
</feature>
<feature type="binding site" evidence="12">
    <location>
        <position position="609"/>
    </location>
    <ligand>
        <name>K(+)</name>
        <dbReference type="ChEBI" id="CHEBI:29103"/>
    </ligand>
</feature>
<sequence length="637" mass="70300">MTIKEIANLAGVSISTVSKIVNNKADNINVETRNRVLKIVKEYNYTPYGAAKSISNAKTFIIGVLLKHTSQTNLLLDGIMQAAQRHGYNVLVCDSMDQEENELKHITALCRHNVDGVIWEPVSRNSLQHQKYFREQNIALSFINTPIPGVSHCLDFGLMGYRAAQKLLEYRHTRIACLTKPGSFRSDMVFEGFKKCLFDYEIPYTEDMMLSVEDENYYTRLSLQRFTGIVSTHFESALALYAKVDSFHYHIPSDLSLVSLREDAREAIRFPRISSMRIPYRRFGENVCESLIAECEKQPAPDSAFLKPEDLLLDHEDSLDAPPSFRYKRIVAVGSINTDITLNVDEPPLPGSTIITTSSSTTLGGKGANQAVGAAKLGREVALIGKIGNDYDSTVIYDTLKKERVLTHGLRRDSRTLTGKAYIHVMKDAESSITILPGANKLLLPEDILSREHLFEGSGYCLISTEIPVETVVQAAKTAKKHGAKTILKPAALHQLPGQLLENTDIFVPNKNEATALCPEEKTPEGQAAAFFARGCPVIIITLGKNGCYLKTADQEQYFPAASFPSVDSTGGADAFIAALAAYLTEGYELEKAIRIATCAAGFCVSRAGVLPALVDRSSLENHIKTLEPELLFPKDK</sequence>
<keyword evidence="6 12" id="KW-0460">Magnesium</keyword>